<dbReference type="InterPro" id="IPR013087">
    <property type="entry name" value="Znf_C2H2_type"/>
</dbReference>
<proteinExistence type="predicted"/>
<dbReference type="SUPFAM" id="SSF57667">
    <property type="entry name" value="beta-beta-alpha zinc fingers"/>
    <property type="match status" value="3"/>
</dbReference>
<dbReference type="OrthoDB" id="10018191at2759"/>
<evidence type="ECO:0000256" key="4">
    <source>
        <dbReference type="ARBA" id="ARBA00022771"/>
    </source>
</evidence>
<dbReference type="PANTHER" id="PTHR16515:SF49">
    <property type="entry name" value="GASTRULA ZINC FINGER PROTEIN XLCGF49.1-LIKE-RELATED"/>
    <property type="match status" value="1"/>
</dbReference>
<keyword evidence="7" id="KW-0238">DNA-binding</keyword>
<keyword evidence="8" id="KW-0804">Transcription</keyword>
<evidence type="ECO:0000256" key="1">
    <source>
        <dbReference type="ARBA" id="ARBA00004123"/>
    </source>
</evidence>
<evidence type="ECO:0000256" key="7">
    <source>
        <dbReference type="ARBA" id="ARBA00023125"/>
    </source>
</evidence>
<dbReference type="Gene3D" id="3.30.160.60">
    <property type="entry name" value="Classic Zinc Finger"/>
    <property type="match status" value="3"/>
</dbReference>
<dbReference type="GO" id="GO:0010468">
    <property type="term" value="P:regulation of gene expression"/>
    <property type="evidence" value="ECO:0007669"/>
    <property type="project" value="TreeGrafter"/>
</dbReference>
<dbReference type="GO" id="GO:0008270">
    <property type="term" value="F:zinc ion binding"/>
    <property type="evidence" value="ECO:0007669"/>
    <property type="project" value="UniProtKB-KW"/>
</dbReference>
<evidence type="ECO:0000256" key="6">
    <source>
        <dbReference type="ARBA" id="ARBA00023015"/>
    </source>
</evidence>
<evidence type="ECO:0000256" key="9">
    <source>
        <dbReference type="ARBA" id="ARBA00023242"/>
    </source>
</evidence>
<feature type="domain" description="C2H2-type" evidence="12">
    <location>
        <begin position="514"/>
        <end position="541"/>
    </location>
</feature>
<evidence type="ECO:0000313" key="13">
    <source>
        <dbReference type="EMBL" id="CAD6198321.1"/>
    </source>
</evidence>
<dbReference type="InterPro" id="IPR050331">
    <property type="entry name" value="Zinc_finger"/>
</dbReference>
<feature type="compositionally biased region" description="Basic and acidic residues" evidence="11">
    <location>
        <begin position="273"/>
        <end position="282"/>
    </location>
</feature>
<reference evidence="13" key="1">
    <citation type="submission" date="2020-10" db="EMBL/GenBank/DDBJ databases">
        <authorList>
            <person name="Kikuchi T."/>
        </authorList>
    </citation>
    <scope>NUCLEOTIDE SEQUENCE</scope>
    <source>
        <strain evidence="13">NKZ352</strain>
    </source>
</reference>
<evidence type="ECO:0000256" key="3">
    <source>
        <dbReference type="ARBA" id="ARBA00022737"/>
    </source>
</evidence>
<feature type="compositionally biased region" description="Low complexity" evidence="11">
    <location>
        <begin position="596"/>
        <end position="611"/>
    </location>
</feature>
<comment type="subcellular location">
    <subcellularLocation>
        <location evidence="1">Nucleus</location>
    </subcellularLocation>
</comment>
<dbReference type="Proteomes" id="UP000835052">
    <property type="component" value="Unassembled WGS sequence"/>
</dbReference>
<evidence type="ECO:0000259" key="12">
    <source>
        <dbReference type="PROSITE" id="PS50157"/>
    </source>
</evidence>
<evidence type="ECO:0000256" key="8">
    <source>
        <dbReference type="ARBA" id="ARBA00023163"/>
    </source>
</evidence>
<dbReference type="FunFam" id="3.30.160.60:FF:000395">
    <property type="entry name" value="zinc finger protein 513"/>
    <property type="match status" value="1"/>
</dbReference>
<dbReference type="GO" id="GO:0005634">
    <property type="term" value="C:nucleus"/>
    <property type="evidence" value="ECO:0007669"/>
    <property type="project" value="UniProtKB-SubCell"/>
</dbReference>
<feature type="compositionally biased region" description="Low complexity" evidence="11">
    <location>
        <begin position="660"/>
        <end position="689"/>
    </location>
</feature>
<feature type="domain" description="C2H2-type" evidence="12">
    <location>
        <begin position="450"/>
        <end position="478"/>
    </location>
</feature>
<keyword evidence="9" id="KW-0539">Nucleus</keyword>
<evidence type="ECO:0000313" key="14">
    <source>
        <dbReference type="Proteomes" id="UP000835052"/>
    </source>
</evidence>
<keyword evidence="14" id="KW-1185">Reference proteome</keyword>
<evidence type="ECO:0000256" key="5">
    <source>
        <dbReference type="ARBA" id="ARBA00022833"/>
    </source>
</evidence>
<feature type="region of interest" description="Disordered" evidence="11">
    <location>
        <begin position="584"/>
        <end position="611"/>
    </location>
</feature>
<dbReference type="Pfam" id="PF00096">
    <property type="entry name" value="zf-C2H2"/>
    <property type="match status" value="3"/>
</dbReference>
<dbReference type="PROSITE" id="PS00028">
    <property type="entry name" value="ZINC_FINGER_C2H2_1"/>
    <property type="match status" value="3"/>
</dbReference>
<keyword evidence="4 10" id="KW-0863">Zinc-finger</keyword>
<protein>
    <recommendedName>
        <fullName evidence="12">C2H2-type domain-containing protein</fullName>
    </recommendedName>
</protein>
<dbReference type="PANTHER" id="PTHR16515">
    <property type="entry name" value="PR DOMAIN ZINC FINGER PROTEIN"/>
    <property type="match status" value="1"/>
</dbReference>
<organism evidence="13 14">
    <name type="scientific">Caenorhabditis auriculariae</name>
    <dbReference type="NCBI Taxonomy" id="2777116"/>
    <lineage>
        <taxon>Eukaryota</taxon>
        <taxon>Metazoa</taxon>
        <taxon>Ecdysozoa</taxon>
        <taxon>Nematoda</taxon>
        <taxon>Chromadorea</taxon>
        <taxon>Rhabditida</taxon>
        <taxon>Rhabditina</taxon>
        <taxon>Rhabditomorpha</taxon>
        <taxon>Rhabditoidea</taxon>
        <taxon>Rhabditidae</taxon>
        <taxon>Peloderinae</taxon>
        <taxon>Caenorhabditis</taxon>
    </lineage>
</organism>
<feature type="region of interest" description="Disordered" evidence="11">
    <location>
        <begin position="660"/>
        <end position="701"/>
    </location>
</feature>
<keyword evidence="2" id="KW-0479">Metal-binding</keyword>
<accession>A0A8S1HUV9</accession>
<feature type="compositionally biased region" description="Polar residues" evidence="11">
    <location>
        <begin position="237"/>
        <end position="265"/>
    </location>
</feature>
<dbReference type="FunFam" id="3.30.160.60:FF:000787">
    <property type="entry name" value="Zinc finger protein 784"/>
    <property type="match status" value="1"/>
</dbReference>
<keyword evidence="3" id="KW-0677">Repeat</keyword>
<sequence>MQNPVVQATTSPKMLNRPPALVLPAIQIPADDVIVGRDSPPAKMNIQCPLICEQGPSAPSSPTSPDSRLKRPRPLTVDAMQRINLLSAGYDYGKLSPISPNYATSDLGSSPRSSISVTSTHLGPWTAFREHHKSSFDLDDGNSDVCSKELLSPGMMFSPAPYSPFSDTDGVETPYSSFGRSPNLSPNISSKSLNHFNFDLRSSSSLSNRHDHHQLHLMVPGGSLDQLARERSRSDSDMSPSNDHQSRNAALHSTISVPATASASQCKKRLMKKYREEQEMRQRLAAATAKPRSSSTPPPSAFGSEVDDDFDLRSVSRQTSRQATIDDNVVVGEDHRLLQLENANVVTAFNEKQKIEDWMRQQLAAYTAANFYSLTQVATLMNTTPQLAAIPSVTVPPIAVPVPVAPTIPIPMPIPKPVEEPRVVAKPTPIVVPRQPTPQPPAVQGPPQHFICATCGQAFSVHDRLAKHIASRHRERSATIDDAKIHRCTLCPKSFGRSDMLTRHMRLHTGAKPYSCPTCGQVFSRSDHLSTHLRTHTGEKPYACPLCPYAASRRDMISRHMRTHSVDGLPVDISAPIGQLSLRSASASPLPPMMPGPSFAPTTPTPTASLTSSSHDIRQIFSVFGSSLDLRPAATEEPRIGSGEKSAFKPTGANLLAVPPSLHSLSTPSSPSLSRSTSLLSTPLSRQSSFGLYDDPPNMDC</sequence>
<dbReference type="PROSITE" id="PS50157">
    <property type="entry name" value="ZINC_FINGER_C2H2_2"/>
    <property type="match status" value="4"/>
</dbReference>
<dbReference type="FunFam" id="3.30.160.60:FF:000045">
    <property type="entry name" value="ZFP69 zinc finger protein B"/>
    <property type="match status" value="1"/>
</dbReference>
<dbReference type="AlphaFoldDB" id="A0A8S1HUV9"/>
<feature type="compositionally biased region" description="Basic and acidic residues" evidence="11">
    <location>
        <begin position="227"/>
        <end position="236"/>
    </location>
</feature>
<feature type="domain" description="C2H2-type" evidence="12">
    <location>
        <begin position="542"/>
        <end position="565"/>
    </location>
</feature>
<feature type="region of interest" description="Disordered" evidence="11">
    <location>
        <begin position="52"/>
        <end position="74"/>
    </location>
</feature>
<feature type="region of interest" description="Disordered" evidence="11">
    <location>
        <begin position="217"/>
        <end position="308"/>
    </location>
</feature>
<dbReference type="SMART" id="SM00355">
    <property type="entry name" value="ZnF_C2H2"/>
    <property type="match status" value="4"/>
</dbReference>
<evidence type="ECO:0000256" key="11">
    <source>
        <dbReference type="SAM" id="MobiDB-lite"/>
    </source>
</evidence>
<evidence type="ECO:0000256" key="10">
    <source>
        <dbReference type="PROSITE-ProRule" id="PRU00042"/>
    </source>
</evidence>
<dbReference type="InterPro" id="IPR036236">
    <property type="entry name" value="Znf_C2H2_sf"/>
</dbReference>
<evidence type="ECO:0000256" key="2">
    <source>
        <dbReference type="ARBA" id="ARBA00022723"/>
    </source>
</evidence>
<feature type="compositionally biased region" description="Low complexity" evidence="11">
    <location>
        <begin position="56"/>
        <end position="66"/>
    </location>
</feature>
<keyword evidence="5" id="KW-0862">Zinc</keyword>
<dbReference type="EMBL" id="CAJGYM010000122">
    <property type="protein sequence ID" value="CAD6198321.1"/>
    <property type="molecule type" value="Genomic_DNA"/>
</dbReference>
<feature type="domain" description="C2H2-type" evidence="12">
    <location>
        <begin position="486"/>
        <end position="513"/>
    </location>
</feature>
<dbReference type="GO" id="GO:0003677">
    <property type="term" value="F:DNA binding"/>
    <property type="evidence" value="ECO:0007669"/>
    <property type="project" value="UniProtKB-KW"/>
</dbReference>
<keyword evidence="6" id="KW-0805">Transcription regulation</keyword>
<comment type="caution">
    <text evidence="13">The sequence shown here is derived from an EMBL/GenBank/DDBJ whole genome shotgun (WGS) entry which is preliminary data.</text>
</comment>
<name>A0A8S1HUV9_9PELO</name>
<gene>
    <name evidence="13" type="ORF">CAUJ_LOCUS14227</name>
</gene>